<dbReference type="InterPro" id="IPR019095">
    <property type="entry name" value="Mediator_Med18"/>
</dbReference>
<dbReference type="GO" id="GO:0003712">
    <property type="term" value="F:transcription coregulator activity"/>
    <property type="evidence" value="ECO:0007669"/>
    <property type="project" value="InterPro"/>
</dbReference>
<dbReference type="Gene3D" id="2.40.320.10">
    <property type="entry name" value="Hypothetical Protein Pfu-838710-001"/>
    <property type="match status" value="1"/>
</dbReference>
<comment type="subunit">
    <text evidence="1">Component of the Mediator complex.</text>
</comment>
<dbReference type="InterPro" id="IPR023214">
    <property type="entry name" value="HAD_sf"/>
</dbReference>
<sequence length="338" mass="37908">MHGFVSEYYVEGHRFVHGNVVIFLHRILHEPGVRSLETTPKVDPPAFDALKPFDPSGAYILEAKVRVQDYNNQAVLEDGVNELKEFQKQMRGCVELDIPDRLSLDTRVRGVSPPPAKRKQQSLTTSKAVANFFTPFSKKEPDGMTWRIINDSLLIGRYKAATQLPKTITAKRKIAAFDFHSAEVTEASRRRVRSGIAFPAFIRPFVLTSILPFNRYLVTVLSNQAGISLKSDPKTIKSDQKRLADFKAKVSAVFTQLDLPISVYAATSHDRYRKPRLGMWGELLEDYDLERAGAVDLDNSFFVGDAAGRKASGSRAKDFSCGDRSVETFGRYLGSRKC</sequence>
<evidence type="ECO:0000313" key="3">
    <source>
        <dbReference type="Proteomes" id="UP001140513"/>
    </source>
</evidence>
<dbReference type="GO" id="GO:0006357">
    <property type="term" value="P:regulation of transcription by RNA polymerase II"/>
    <property type="evidence" value="ECO:0007669"/>
    <property type="project" value="InterPro"/>
</dbReference>
<dbReference type="NCBIfam" id="TIGR01662">
    <property type="entry name" value="HAD-SF-IIIA"/>
    <property type="match status" value="1"/>
</dbReference>
<proteinExistence type="inferred from homology"/>
<keyword evidence="1" id="KW-0804">Transcription</keyword>
<keyword evidence="2" id="KW-0808">Transferase</keyword>
<dbReference type="GO" id="GO:0003690">
    <property type="term" value="F:double-stranded DNA binding"/>
    <property type="evidence" value="ECO:0007669"/>
    <property type="project" value="TreeGrafter"/>
</dbReference>
<organism evidence="2 3">
    <name type="scientific">Didymosphaeria variabile</name>
    <dbReference type="NCBI Taxonomy" id="1932322"/>
    <lineage>
        <taxon>Eukaryota</taxon>
        <taxon>Fungi</taxon>
        <taxon>Dikarya</taxon>
        <taxon>Ascomycota</taxon>
        <taxon>Pezizomycotina</taxon>
        <taxon>Dothideomycetes</taxon>
        <taxon>Pleosporomycetidae</taxon>
        <taxon>Pleosporales</taxon>
        <taxon>Massarineae</taxon>
        <taxon>Didymosphaeriaceae</taxon>
        <taxon>Didymosphaeria</taxon>
    </lineage>
</organism>
<comment type="function">
    <text evidence="1">Component of the Mediator complex, a coactivator involved in the regulated transcription of nearly all RNA polymerase II-dependent genes. Mediator functions as a bridge to convey information from gene-specific regulatory proteins to the basal RNA polymerase II transcription machinery. Mediator is recruited to promoters by direct interactions with regulatory proteins and serves as a scaffold for the assembly of a functional preinitiation complex with RNA polymerase II and the general transcription factors.</text>
</comment>
<dbReference type="GO" id="GO:0046404">
    <property type="term" value="F:ATP-dependent polydeoxyribonucleotide 5'-hydroxyl-kinase activity"/>
    <property type="evidence" value="ECO:0007669"/>
    <property type="project" value="TreeGrafter"/>
</dbReference>
<keyword evidence="1" id="KW-0010">Activator</keyword>
<gene>
    <name evidence="2" type="primary">pnk1</name>
    <name evidence="1" type="synonym">MED18</name>
    <name evidence="2" type="ORF">N0V89_002422</name>
</gene>
<protein>
    <recommendedName>
        <fullName evidence="1">Mediator of RNA polymerase II transcription subunit 18</fullName>
    </recommendedName>
    <alternativeName>
        <fullName evidence="1">Mediator complex subunit 18</fullName>
    </alternativeName>
</protein>
<comment type="similarity">
    <text evidence="1">Belongs to the Mediator complex subunit 18 family.</text>
</comment>
<dbReference type="GO" id="GO:0016592">
    <property type="term" value="C:mediator complex"/>
    <property type="evidence" value="ECO:0007669"/>
    <property type="project" value="InterPro"/>
</dbReference>
<comment type="caution">
    <text evidence="2">The sequence shown here is derived from an EMBL/GenBank/DDBJ whole genome shotgun (WGS) entry which is preliminary data.</text>
</comment>
<evidence type="ECO:0000256" key="1">
    <source>
        <dbReference type="RuleBase" id="RU364150"/>
    </source>
</evidence>
<evidence type="ECO:0000313" key="2">
    <source>
        <dbReference type="EMBL" id="KAJ4357846.1"/>
    </source>
</evidence>
<dbReference type="InterPro" id="IPR013954">
    <property type="entry name" value="PNK3P"/>
</dbReference>
<dbReference type="AlphaFoldDB" id="A0A9W9CDL1"/>
<dbReference type="Pfam" id="PF09637">
    <property type="entry name" value="Med18"/>
    <property type="match status" value="1"/>
</dbReference>
<name>A0A9W9CDL1_9PLEO</name>
<keyword evidence="1" id="KW-0805">Transcription regulation</keyword>
<dbReference type="PANTHER" id="PTHR12083">
    <property type="entry name" value="BIFUNCTIONAL POLYNUCLEOTIDE PHOSPHATASE/KINASE"/>
    <property type="match status" value="1"/>
</dbReference>
<accession>A0A9W9CDL1</accession>
<dbReference type="GO" id="GO:0046403">
    <property type="term" value="F:polynucleotide 3'-phosphatase activity"/>
    <property type="evidence" value="ECO:0007669"/>
    <property type="project" value="TreeGrafter"/>
</dbReference>
<keyword evidence="2" id="KW-0418">Kinase</keyword>
<comment type="subcellular location">
    <subcellularLocation>
        <location evidence="1">Nucleus</location>
    </subcellularLocation>
</comment>
<dbReference type="EMBL" id="JAPEUX010000002">
    <property type="protein sequence ID" value="KAJ4357846.1"/>
    <property type="molecule type" value="Genomic_DNA"/>
</dbReference>
<dbReference type="Proteomes" id="UP001140513">
    <property type="component" value="Unassembled WGS sequence"/>
</dbReference>
<keyword evidence="1" id="KW-0539">Nucleus</keyword>
<dbReference type="Pfam" id="PF08645">
    <property type="entry name" value="PNK3P"/>
    <property type="match status" value="1"/>
</dbReference>
<dbReference type="GO" id="GO:0006281">
    <property type="term" value="P:DNA repair"/>
    <property type="evidence" value="ECO:0007669"/>
    <property type="project" value="TreeGrafter"/>
</dbReference>
<dbReference type="GeneID" id="80905952"/>
<keyword evidence="3" id="KW-1185">Reference proteome</keyword>
<dbReference type="SUPFAM" id="SSF56784">
    <property type="entry name" value="HAD-like"/>
    <property type="match status" value="1"/>
</dbReference>
<dbReference type="InterPro" id="IPR006549">
    <property type="entry name" value="HAD-SF_hydro_IIIA"/>
</dbReference>
<dbReference type="Gene3D" id="3.40.50.1000">
    <property type="entry name" value="HAD superfamily/HAD-like"/>
    <property type="match status" value="1"/>
</dbReference>
<dbReference type="PANTHER" id="PTHR12083:SF9">
    <property type="entry name" value="BIFUNCTIONAL POLYNUCLEOTIDE PHOSPHATASE_KINASE"/>
    <property type="match status" value="1"/>
</dbReference>
<dbReference type="InterPro" id="IPR036412">
    <property type="entry name" value="HAD-like_sf"/>
</dbReference>
<dbReference type="RefSeq" id="XP_056074705.1">
    <property type="nucleotide sequence ID" value="XM_056211232.1"/>
</dbReference>
<reference evidence="2" key="1">
    <citation type="submission" date="2022-10" db="EMBL/GenBank/DDBJ databases">
        <title>Tapping the CABI collections for fungal endophytes: first genome assemblies for Collariella, Neodidymelliopsis, Ascochyta clinopodiicola, Didymella pomorum, Didymosphaeria variabile, Neocosmospora piperis and Neocucurbitaria cava.</title>
        <authorList>
            <person name="Hill R."/>
        </authorList>
    </citation>
    <scope>NUCLEOTIDE SEQUENCE</scope>
    <source>
        <strain evidence="2">IMI 356815</strain>
    </source>
</reference>
<dbReference type="OrthoDB" id="19045at2759"/>